<evidence type="ECO:0000313" key="2">
    <source>
        <dbReference type="EMBL" id="PVD36891.1"/>
    </source>
</evidence>
<dbReference type="EMBL" id="PZQS01000002">
    <property type="protein sequence ID" value="PVD36891.1"/>
    <property type="molecule type" value="Genomic_DNA"/>
</dbReference>
<evidence type="ECO:0000256" key="1">
    <source>
        <dbReference type="SAM" id="MobiDB-lite"/>
    </source>
</evidence>
<name>A0A2T7PTY4_POMCA</name>
<organism evidence="2 3">
    <name type="scientific">Pomacea canaliculata</name>
    <name type="common">Golden apple snail</name>
    <dbReference type="NCBI Taxonomy" id="400727"/>
    <lineage>
        <taxon>Eukaryota</taxon>
        <taxon>Metazoa</taxon>
        <taxon>Spiralia</taxon>
        <taxon>Lophotrochozoa</taxon>
        <taxon>Mollusca</taxon>
        <taxon>Gastropoda</taxon>
        <taxon>Caenogastropoda</taxon>
        <taxon>Architaenioglossa</taxon>
        <taxon>Ampullarioidea</taxon>
        <taxon>Ampullariidae</taxon>
        <taxon>Pomacea</taxon>
    </lineage>
</organism>
<protein>
    <submittedName>
        <fullName evidence="2">Uncharacterized protein</fullName>
    </submittedName>
</protein>
<feature type="region of interest" description="Disordered" evidence="1">
    <location>
        <begin position="165"/>
        <end position="199"/>
    </location>
</feature>
<gene>
    <name evidence="2" type="ORF">C0Q70_03881</name>
</gene>
<reference evidence="2 3" key="1">
    <citation type="submission" date="2018-04" db="EMBL/GenBank/DDBJ databases">
        <title>The genome of golden apple snail Pomacea canaliculata provides insight into stress tolerance and invasive adaptation.</title>
        <authorList>
            <person name="Liu C."/>
            <person name="Liu B."/>
            <person name="Ren Y."/>
            <person name="Zhang Y."/>
            <person name="Wang H."/>
            <person name="Li S."/>
            <person name="Jiang F."/>
            <person name="Yin L."/>
            <person name="Zhang G."/>
            <person name="Qian W."/>
            <person name="Fan W."/>
        </authorList>
    </citation>
    <scope>NUCLEOTIDE SEQUENCE [LARGE SCALE GENOMIC DNA]</scope>
    <source>
        <strain evidence="2">SZHN2017</strain>
        <tissue evidence="2">Muscle</tissue>
    </source>
</reference>
<comment type="caution">
    <text evidence="2">The sequence shown here is derived from an EMBL/GenBank/DDBJ whole genome shotgun (WGS) entry which is preliminary data.</text>
</comment>
<evidence type="ECO:0000313" key="3">
    <source>
        <dbReference type="Proteomes" id="UP000245119"/>
    </source>
</evidence>
<sequence length="302" mass="32003">MNKRDSGRPFCKASPEPACARAPTNCGLSATAFDVTLRWSPDHTYAQVFTSSSGTARHSRSGSSYFESSCGELGEARVGESKEPAGADIKNQEIAEILGQANRFRTLEAHSRYPSDTRTDDTVGSERAHTPVPSGTFPHTILMLISMRECVGPLLSSKQISGSPSAAGILPSHPASSSSSSITTTTTTTLLTPHSPPPSLVPPTAVVGLSLAPAVPQTSTSYSSLSCSIRMRGNKADPFICTLSLFVYLAYVYPPIQTQPCSKLESAQKLPSNHLDPPFPPPLPPKDTYTAAITITPVLNNS</sequence>
<dbReference type="AlphaFoldDB" id="A0A2T7PTY4"/>
<feature type="compositionally biased region" description="Basic and acidic residues" evidence="1">
    <location>
        <begin position="108"/>
        <end position="129"/>
    </location>
</feature>
<accession>A0A2T7PTY4</accession>
<dbReference type="Proteomes" id="UP000245119">
    <property type="component" value="Linkage Group LG2"/>
</dbReference>
<proteinExistence type="predicted"/>
<feature type="region of interest" description="Disordered" evidence="1">
    <location>
        <begin position="108"/>
        <end position="134"/>
    </location>
</feature>
<keyword evidence="3" id="KW-1185">Reference proteome</keyword>
<feature type="compositionally biased region" description="Low complexity" evidence="1">
    <location>
        <begin position="169"/>
        <end position="193"/>
    </location>
</feature>